<dbReference type="EMBL" id="JABMIG020000002">
    <property type="protein sequence ID" value="KAL3805586.1"/>
    <property type="molecule type" value="Genomic_DNA"/>
</dbReference>
<evidence type="ECO:0000313" key="2">
    <source>
        <dbReference type="EMBL" id="KAL3805586.1"/>
    </source>
</evidence>
<feature type="region of interest" description="Disordered" evidence="1">
    <location>
        <begin position="1"/>
        <end position="53"/>
    </location>
</feature>
<name>A0ABD3R419_9STRA</name>
<feature type="compositionally biased region" description="Acidic residues" evidence="1">
    <location>
        <begin position="1"/>
        <end position="13"/>
    </location>
</feature>
<evidence type="ECO:0000256" key="1">
    <source>
        <dbReference type="SAM" id="MobiDB-lite"/>
    </source>
</evidence>
<keyword evidence="3" id="KW-1185">Reference proteome</keyword>
<dbReference type="Proteomes" id="UP001516023">
    <property type="component" value="Unassembled WGS sequence"/>
</dbReference>
<gene>
    <name evidence="2" type="ORF">HJC23_005830</name>
</gene>
<accession>A0ABD3R419</accession>
<sequence>MAASDDDWEDFPMGEDSGDKPLESLAAAAAAARAPPPHSPAAAHAVGNPPATV</sequence>
<evidence type="ECO:0000313" key="3">
    <source>
        <dbReference type="Proteomes" id="UP001516023"/>
    </source>
</evidence>
<proteinExistence type="predicted"/>
<organism evidence="2 3">
    <name type="scientific">Cyclotella cryptica</name>
    <dbReference type="NCBI Taxonomy" id="29204"/>
    <lineage>
        <taxon>Eukaryota</taxon>
        <taxon>Sar</taxon>
        <taxon>Stramenopiles</taxon>
        <taxon>Ochrophyta</taxon>
        <taxon>Bacillariophyta</taxon>
        <taxon>Coscinodiscophyceae</taxon>
        <taxon>Thalassiosirophycidae</taxon>
        <taxon>Stephanodiscales</taxon>
        <taxon>Stephanodiscaceae</taxon>
        <taxon>Cyclotella</taxon>
    </lineage>
</organism>
<dbReference type="AlphaFoldDB" id="A0ABD3R419"/>
<reference evidence="2 3" key="1">
    <citation type="journal article" date="2020" name="G3 (Bethesda)">
        <title>Improved Reference Genome for Cyclotella cryptica CCMP332, a Model for Cell Wall Morphogenesis, Salinity Adaptation, and Lipid Production in Diatoms (Bacillariophyta).</title>
        <authorList>
            <person name="Roberts W.R."/>
            <person name="Downey K.M."/>
            <person name="Ruck E.C."/>
            <person name="Traller J.C."/>
            <person name="Alverson A.J."/>
        </authorList>
    </citation>
    <scope>NUCLEOTIDE SEQUENCE [LARGE SCALE GENOMIC DNA]</scope>
    <source>
        <strain evidence="2 3">CCMP332</strain>
    </source>
</reference>
<protein>
    <submittedName>
        <fullName evidence="2">Uncharacterized protein</fullName>
    </submittedName>
</protein>
<comment type="caution">
    <text evidence="2">The sequence shown here is derived from an EMBL/GenBank/DDBJ whole genome shotgun (WGS) entry which is preliminary data.</text>
</comment>